<comment type="pathway">
    <text evidence="5">Nucleotide-sugar biosynthesis; CMP-3-deoxy-D-manno-octulosonate biosynthesis; CMP-3-deoxy-D-manno-octulosonate from 3-deoxy-D-manno-octulosonate and CTP: step 1/1.</text>
</comment>
<comment type="similarity">
    <text evidence="5">Belongs to the KdsB family.</text>
</comment>
<dbReference type="PANTHER" id="PTHR42866:SF2">
    <property type="entry name" value="3-DEOXY-MANNO-OCTULOSONATE CYTIDYLYLTRANSFERASE, MITOCHONDRIAL"/>
    <property type="match status" value="1"/>
</dbReference>
<evidence type="ECO:0000256" key="5">
    <source>
        <dbReference type="HAMAP-Rule" id="MF_00057"/>
    </source>
</evidence>
<comment type="catalytic activity">
    <reaction evidence="5">
        <text>3-deoxy-alpha-D-manno-oct-2-ulosonate + CTP = CMP-3-deoxy-beta-D-manno-octulosonate + diphosphate</text>
        <dbReference type="Rhea" id="RHEA:23448"/>
        <dbReference type="ChEBI" id="CHEBI:33019"/>
        <dbReference type="ChEBI" id="CHEBI:37563"/>
        <dbReference type="ChEBI" id="CHEBI:85986"/>
        <dbReference type="ChEBI" id="CHEBI:85987"/>
        <dbReference type="EC" id="2.7.7.38"/>
    </reaction>
</comment>
<dbReference type="EMBL" id="AP022345">
    <property type="protein sequence ID" value="BBU69773.1"/>
    <property type="molecule type" value="Genomic_DNA"/>
</dbReference>
<dbReference type="FunFam" id="3.90.550.10:FF:000011">
    <property type="entry name" value="3-deoxy-manno-octulosonate cytidylyltransferase"/>
    <property type="match status" value="1"/>
</dbReference>
<dbReference type="GO" id="GO:0033468">
    <property type="term" value="P:CMP-keto-3-deoxy-D-manno-octulosonic acid biosynthetic process"/>
    <property type="evidence" value="ECO:0007669"/>
    <property type="project" value="UniProtKB-UniRule"/>
</dbReference>
<dbReference type="CDD" id="cd02517">
    <property type="entry name" value="CMP-KDO-Synthetase"/>
    <property type="match status" value="1"/>
</dbReference>
<protein>
    <recommendedName>
        <fullName evidence="5">3-deoxy-manno-octulosonate cytidylyltransferase</fullName>
        <ecNumber evidence="5">2.7.7.38</ecNumber>
    </recommendedName>
    <alternativeName>
        <fullName evidence="5">CMP-2-keto-3-deoxyoctulosonic acid synthase</fullName>
        <shortName evidence="5">CKS</shortName>
        <shortName evidence="5">CMP-KDO synthase</shortName>
    </alternativeName>
</protein>
<sequence>MSYVTFRVVIPARLKSSRLPNKPLLDLGGKPMVVRVCERAQRSGADTIVVATDSRDVRDAVRDAGFDVCMTREDHPSGTDRIAEVCDHFGWADETVVVNVQGDEPFLPPALIDQAAHQLVDSGADMATLAHAIHDAGELFNPNICKVVLKANADALYFSRAPIPFARDAFSPDWQQGQQPQTLPTSGYDCYRHIGLYAYRRRFLRDYASLAPSPLESVEALEQLRALWHGYRISVAVTDTLPPAGVDTPDDATRAQQVYADHFAALRIDPQA</sequence>
<dbReference type="NCBIfam" id="NF009905">
    <property type="entry name" value="PRK13368.1"/>
    <property type="match status" value="1"/>
</dbReference>
<dbReference type="EC" id="2.7.7.38" evidence="5"/>
<dbReference type="NCBIfam" id="NF003952">
    <property type="entry name" value="PRK05450.1-5"/>
    <property type="match status" value="1"/>
</dbReference>
<keyword evidence="7" id="KW-1185">Reference proteome</keyword>
<dbReference type="PANTHER" id="PTHR42866">
    <property type="entry name" value="3-DEOXY-MANNO-OCTULOSONATE CYTIDYLYLTRANSFERASE"/>
    <property type="match status" value="1"/>
</dbReference>
<dbReference type="HAMAP" id="MF_00057">
    <property type="entry name" value="KdsB"/>
    <property type="match status" value="1"/>
</dbReference>
<dbReference type="RefSeq" id="WP_162049546.1">
    <property type="nucleotide sequence ID" value="NZ_AP022345.1"/>
</dbReference>
<comment type="function">
    <text evidence="5">Activates KDO (a required 8-carbon sugar) for incorporation into bacterial lipopolysaccharide in Gram-negative bacteria.</text>
</comment>
<accession>A0A7R6TQT5</accession>
<keyword evidence="2 5" id="KW-0808">Transferase</keyword>
<reference evidence="7" key="1">
    <citation type="submission" date="2020-01" db="EMBL/GenBank/DDBJ databases">
        <title>Phosphoaccumulans saitamaens gen. nov., sp. nov., a polyphosphate accumulating bacterium isolated from surface river water.</title>
        <authorList>
            <person name="Watanabe K."/>
            <person name="Suda W."/>
        </authorList>
    </citation>
    <scope>NUCLEOTIDE SEQUENCE [LARGE SCALE GENOMIC DNA]</scope>
    <source>
        <strain evidence="7">ICHIAU1</strain>
    </source>
</reference>
<comment type="subcellular location">
    <subcellularLocation>
        <location evidence="5">Cytoplasm</location>
    </subcellularLocation>
    <subcellularLocation>
        <location evidence="1">Membrane</location>
    </subcellularLocation>
</comment>
<organism evidence="6 7">
    <name type="scientific">Fluviibacter phosphoraccumulans</name>
    <dbReference type="NCBI Taxonomy" id="1751046"/>
    <lineage>
        <taxon>Bacteria</taxon>
        <taxon>Pseudomonadati</taxon>
        <taxon>Pseudomonadota</taxon>
        <taxon>Betaproteobacteria</taxon>
        <taxon>Rhodocyclales</taxon>
        <taxon>Fluviibacteraceae</taxon>
        <taxon>Fluviibacter</taxon>
    </lineage>
</organism>
<dbReference type="Gene3D" id="3.90.550.10">
    <property type="entry name" value="Spore Coat Polysaccharide Biosynthesis Protein SpsA, Chain A"/>
    <property type="match status" value="1"/>
</dbReference>
<evidence type="ECO:0000256" key="1">
    <source>
        <dbReference type="ARBA" id="ARBA00004370"/>
    </source>
</evidence>
<dbReference type="UniPathway" id="UPA00358">
    <property type="reaction ID" value="UER00476"/>
</dbReference>
<dbReference type="NCBIfam" id="TIGR00466">
    <property type="entry name" value="kdsB"/>
    <property type="match status" value="1"/>
</dbReference>
<keyword evidence="4 5" id="KW-0448">Lipopolysaccharide biosynthesis</keyword>
<dbReference type="Pfam" id="PF02348">
    <property type="entry name" value="CTP_transf_3"/>
    <property type="match status" value="1"/>
</dbReference>
<dbReference type="GO" id="GO:0009103">
    <property type="term" value="P:lipopolysaccharide biosynthetic process"/>
    <property type="evidence" value="ECO:0007669"/>
    <property type="project" value="UniProtKB-UniRule"/>
</dbReference>
<dbReference type="AlphaFoldDB" id="A0A7R6TQT5"/>
<proteinExistence type="inferred from homology"/>
<evidence type="ECO:0000256" key="2">
    <source>
        <dbReference type="ARBA" id="ARBA00022679"/>
    </source>
</evidence>
<evidence type="ECO:0000256" key="4">
    <source>
        <dbReference type="ARBA" id="ARBA00022985"/>
    </source>
</evidence>
<dbReference type="SUPFAM" id="SSF53448">
    <property type="entry name" value="Nucleotide-diphospho-sugar transferases"/>
    <property type="match status" value="1"/>
</dbReference>
<keyword evidence="5" id="KW-0963">Cytoplasm</keyword>
<dbReference type="OrthoDB" id="9815559at2"/>
<gene>
    <name evidence="5 6" type="primary">kdsB</name>
    <name evidence="6" type="ORF">ICHIAU1_20560</name>
</gene>
<evidence type="ECO:0000313" key="7">
    <source>
        <dbReference type="Proteomes" id="UP000463961"/>
    </source>
</evidence>
<dbReference type="InterPro" id="IPR029044">
    <property type="entry name" value="Nucleotide-diphossugar_trans"/>
</dbReference>
<dbReference type="GO" id="GO:0005829">
    <property type="term" value="C:cytosol"/>
    <property type="evidence" value="ECO:0007669"/>
    <property type="project" value="TreeGrafter"/>
</dbReference>
<evidence type="ECO:0000256" key="3">
    <source>
        <dbReference type="ARBA" id="ARBA00022695"/>
    </source>
</evidence>
<dbReference type="GO" id="GO:0008690">
    <property type="term" value="F:3-deoxy-manno-octulosonate cytidylyltransferase activity"/>
    <property type="evidence" value="ECO:0007669"/>
    <property type="project" value="UniProtKB-UniRule"/>
</dbReference>
<dbReference type="InterPro" id="IPR003329">
    <property type="entry name" value="Cytidylyl_trans"/>
</dbReference>
<name>A0A7R6TQT5_9RHOO</name>
<keyword evidence="3 5" id="KW-0548">Nucleotidyltransferase</keyword>
<dbReference type="InterPro" id="IPR004528">
    <property type="entry name" value="KdsB"/>
</dbReference>
<dbReference type="Proteomes" id="UP000463961">
    <property type="component" value="Chromosome"/>
</dbReference>
<evidence type="ECO:0000313" key="6">
    <source>
        <dbReference type="EMBL" id="BBU69773.1"/>
    </source>
</evidence>
<dbReference type="GO" id="GO:0016020">
    <property type="term" value="C:membrane"/>
    <property type="evidence" value="ECO:0007669"/>
    <property type="project" value="UniProtKB-SubCell"/>
</dbReference>